<dbReference type="Gene3D" id="2.60.120.10">
    <property type="entry name" value="Jelly Rolls"/>
    <property type="match status" value="2"/>
</dbReference>
<feature type="domain" description="Cyclic nucleotide-binding" evidence="1">
    <location>
        <begin position="181"/>
        <end position="277"/>
    </location>
</feature>
<dbReference type="InterPro" id="IPR014710">
    <property type="entry name" value="RmlC-like_jellyroll"/>
</dbReference>
<dbReference type="PANTHER" id="PTHR23011:SF28">
    <property type="entry name" value="CYCLIC NUCLEOTIDE-BINDING DOMAIN CONTAINING PROTEIN"/>
    <property type="match status" value="1"/>
</dbReference>
<evidence type="ECO:0000313" key="3">
    <source>
        <dbReference type="Proteomes" id="UP001564760"/>
    </source>
</evidence>
<dbReference type="InterPro" id="IPR018488">
    <property type="entry name" value="cNMP-bd_CS"/>
</dbReference>
<reference evidence="2 3" key="1">
    <citation type="submission" date="2024-08" db="EMBL/GenBank/DDBJ databases">
        <title>Mycobacterium servetensis sp. nov., a novel rapid-growing mycobacterial species recovered from a human patient in Zaragoza, Spain.</title>
        <authorList>
            <person name="Tristancho-Baro A.I."/>
            <person name="Buenestado-Serrano S."/>
            <person name="Garcia De Viedma D."/>
            <person name="Milagro-Beamonte A."/>
            <person name="Burillo N."/>
            <person name="Sanz S."/>
            <person name="Lopez-Calleja A.I."/>
            <person name="Penas-Utrilla D."/>
            <person name="Guardingo M."/>
            <person name="Garcia M.J."/>
            <person name="Vinuelas-Bayon J."/>
        </authorList>
    </citation>
    <scope>NUCLEOTIDE SEQUENCE [LARGE SCALE GENOMIC DNA]</scope>
    <source>
        <strain evidence="3">HUMS_12744610</strain>
    </source>
</reference>
<dbReference type="PROSITE" id="PS00888">
    <property type="entry name" value="CNMP_BINDING_1"/>
    <property type="match status" value="2"/>
</dbReference>
<dbReference type="PANTHER" id="PTHR23011">
    <property type="entry name" value="CYCLIC NUCLEOTIDE-BINDING DOMAIN CONTAINING PROTEIN"/>
    <property type="match status" value="1"/>
</dbReference>
<dbReference type="InterPro" id="IPR000595">
    <property type="entry name" value="cNMP-bd_dom"/>
</dbReference>
<dbReference type="SUPFAM" id="SSF51206">
    <property type="entry name" value="cAMP-binding domain-like"/>
    <property type="match status" value="2"/>
</dbReference>
<dbReference type="InterPro" id="IPR018490">
    <property type="entry name" value="cNMP-bd_dom_sf"/>
</dbReference>
<name>A0ABV4BWW6_9MYCO</name>
<protein>
    <submittedName>
        <fullName evidence="2">Cyclic nucleotide-binding domain-containing protein</fullName>
    </submittedName>
</protein>
<dbReference type="PROSITE" id="PS50042">
    <property type="entry name" value="CNMP_BINDING_3"/>
    <property type="match status" value="2"/>
</dbReference>
<sequence>MGAATALITALAWPQLRLADVLSAEDTAKLAVIRATSVLAPLPALALEQLARAAARLAVPAGAEVIRQGDPGDRFYMIAAGEADVTVDGGPMGTLGPGDSFGEIALLHDVPRLFTVTARQDLDLVVVDRAEFLGALSNHPGAAGRLCGVTAPPVEERLVELDRDDALGGRSVAQLLAAQQPLTGIGADELRELADTTRVVTAPDGAIVIREGDYAQTYYLVLDGAAQVLRGERTVRDLGPGDGFGEQATLRDVPRIATVRAIGDTTLVAVEREAFQRAQRVK</sequence>
<dbReference type="RefSeq" id="WP_369737211.1">
    <property type="nucleotide sequence ID" value="NZ_JBGEDP010000001.1"/>
</dbReference>
<dbReference type="Proteomes" id="UP001564760">
    <property type="component" value="Unassembled WGS sequence"/>
</dbReference>
<dbReference type="CDD" id="cd00038">
    <property type="entry name" value="CAP_ED"/>
    <property type="match status" value="2"/>
</dbReference>
<dbReference type="SMART" id="SM00100">
    <property type="entry name" value="cNMP"/>
    <property type="match status" value="2"/>
</dbReference>
<evidence type="ECO:0000313" key="2">
    <source>
        <dbReference type="EMBL" id="MEY8014792.1"/>
    </source>
</evidence>
<accession>A0ABV4BWW6</accession>
<dbReference type="EMBL" id="JBGEDP010000001">
    <property type="protein sequence ID" value="MEY8014792.1"/>
    <property type="molecule type" value="Genomic_DNA"/>
</dbReference>
<comment type="caution">
    <text evidence="2">The sequence shown here is derived from an EMBL/GenBank/DDBJ whole genome shotgun (WGS) entry which is preliminary data.</text>
</comment>
<feature type="domain" description="Cyclic nucleotide-binding" evidence="1">
    <location>
        <begin position="38"/>
        <end position="132"/>
    </location>
</feature>
<gene>
    <name evidence="2" type="ORF">AB8998_07125</name>
</gene>
<dbReference type="Pfam" id="PF00027">
    <property type="entry name" value="cNMP_binding"/>
    <property type="match status" value="2"/>
</dbReference>
<dbReference type="PRINTS" id="PR00103">
    <property type="entry name" value="CAMPKINASE"/>
</dbReference>
<keyword evidence="3" id="KW-1185">Reference proteome</keyword>
<organism evidence="2 3">
    <name type="scientific">Mycobacterium servetii</name>
    <dbReference type="NCBI Taxonomy" id="3237418"/>
    <lineage>
        <taxon>Bacteria</taxon>
        <taxon>Bacillati</taxon>
        <taxon>Actinomycetota</taxon>
        <taxon>Actinomycetes</taxon>
        <taxon>Mycobacteriales</taxon>
        <taxon>Mycobacteriaceae</taxon>
        <taxon>Mycobacterium</taxon>
    </lineage>
</organism>
<proteinExistence type="predicted"/>
<evidence type="ECO:0000259" key="1">
    <source>
        <dbReference type="PROSITE" id="PS50042"/>
    </source>
</evidence>